<proteinExistence type="predicted"/>
<reference evidence="1 2" key="1">
    <citation type="submission" date="2018-05" db="EMBL/GenBank/DDBJ databases">
        <title>Draft Genome Sequences for a Diverse set of 7 Haemophilus Species.</title>
        <authorList>
            <person name="Nichols M."/>
            <person name="Topaz N."/>
            <person name="Wang X."/>
            <person name="Wang X."/>
            <person name="Boxrud D."/>
        </authorList>
    </citation>
    <scope>NUCLEOTIDE SEQUENCE [LARGE SCALE GENOMIC DNA]</scope>
    <source>
        <strain evidence="1 2">C2014016342</strain>
    </source>
</reference>
<accession>A0A369ZND9</accession>
<sequence>MDGFDPLTALEQWYDNHQVCLRKVKPTRTNKCQFVLIRKWRISAVMRTKWRVLSAVSLAK</sequence>
<organism evidence="1 2">
    <name type="scientific">Haemophilus paraphrohaemolyticus</name>
    <dbReference type="NCBI Taxonomy" id="736"/>
    <lineage>
        <taxon>Bacteria</taxon>
        <taxon>Pseudomonadati</taxon>
        <taxon>Pseudomonadota</taxon>
        <taxon>Gammaproteobacteria</taxon>
        <taxon>Pasteurellales</taxon>
        <taxon>Pasteurellaceae</taxon>
        <taxon>Haemophilus</taxon>
    </lineage>
</organism>
<comment type="caution">
    <text evidence="1">The sequence shown here is derived from an EMBL/GenBank/DDBJ whole genome shotgun (WGS) entry which is preliminary data.</text>
</comment>
<name>A0A369ZND9_9PAST</name>
<evidence type="ECO:0000313" key="2">
    <source>
        <dbReference type="Proteomes" id="UP000253945"/>
    </source>
</evidence>
<dbReference type="EMBL" id="QEQF01000004">
    <property type="protein sequence ID" value="RDF10441.1"/>
    <property type="molecule type" value="Genomic_DNA"/>
</dbReference>
<gene>
    <name evidence="1" type="ORF">DPV92_05435</name>
</gene>
<evidence type="ECO:0000313" key="1">
    <source>
        <dbReference type="EMBL" id="RDF10441.1"/>
    </source>
</evidence>
<protein>
    <submittedName>
        <fullName evidence="1">Uncharacterized protein</fullName>
    </submittedName>
</protein>
<dbReference type="AlphaFoldDB" id="A0A369ZND9"/>
<dbReference type="Proteomes" id="UP000253945">
    <property type="component" value="Unassembled WGS sequence"/>
</dbReference>
<keyword evidence="2" id="KW-1185">Reference proteome</keyword>